<dbReference type="Pfam" id="PF05186">
    <property type="entry name" value="Dpy-30"/>
    <property type="match status" value="1"/>
</dbReference>
<gene>
    <name evidence="5" type="ORF">AFUB_090850</name>
</gene>
<feature type="region of interest" description="Disordered" evidence="4">
    <location>
        <begin position="1"/>
        <end position="36"/>
    </location>
</feature>
<reference evidence="5 6" key="1">
    <citation type="journal article" date="2008" name="PLoS Genet.">
        <title>Genomic islands in the pathogenic filamentous fungus Aspergillus fumigatus.</title>
        <authorList>
            <person name="Fedorova N.D."/>
            <person name="Khaldi N."/>
            <person name="Joardar V.S."/>
            <person name="Maiti R."/>
            <person name="Amedeo P."/>
            <person name="Anderson M.J."/>
            <person name="Crabtree J."/>
            <person name="Silva J.C."/>
            <person name="Badger J.H."/>
            <person name="Albarraq A."/>
            <person name="Angiuoli S."/>
            <person name="Bussey H."/>
            <person name="Bowyer P."/>
            <person name="Cotty P.J."/>
            <person name="Dyer P.S."/>
            <person name="Egan A."/>
            <person name="Galens K."/>
            <person name="Fraser-Liggett C.M."/>
            <person name="Haas B.J."/>
            <person name="Inman J.M."/>
            <person name="Kent R."/>
            <person name="Lemieux S."/>
            <person name="Malavazi I."/>
            <person name="Orvis J."/>
            <person name="Roemer T."/>
            <person name="Ronning C.M."/>
            <person name="Sundaram J.P."/>
            <person name="Sutton G."/>
            <person name="Turner G."/>
            <person name="Venter J.C."/>
            <person name="White O.R."/>
            <person name="Whitty B.R."/>
            <person name="Youngman P."/>
            <person name="Wolfe K.H."/>
            <person name="Goldman G.H."/>
            <person name="Wortman J.R."/>
            <person name="Jiang B."/>
            <person name="Denning D.W."/>
            <person name="Nierman W.C."/>
        </authorList>
    </citation>
    <scope>NUCLEOTIDE SEQUENCE [LARGE SCALE GENOMIC DNA]</scope>
    <source>
        <strain evidence="6">CBS 144.89 / FGSC A1163 / CEA10</strain>
    </source>
</reference>
<keyword evidence="3" id="KW-0539">Nucleus</keyword>
<organism evidence="5 6">
    <name type="scientific">Aspergillus fumigatus (strain CBS 144.89 / FGSC A1163 / CEA10)</name>
    <name type="common">Neosartorya fumigata</name>
    <dbReference type="NCBI Taxonomy" id="451804"/>
    <lineage>
        <taxon>Eukaryota</taxon>
        <taxon>Fungi</taxon>
        <taxon>Dikarya</taxon>
        <taxon>Ascomycota</taxon>
        <taxon>Pezizomycotina</taxon>
        <taxon>Eurotiomycetes</taxon>
        <taxon>Eurotiomycetidae</taxon>
        <taxon>Eurotiales</taxon>
        <taxon>Aspergillaceae</taxon>
        <taxon>Aspergillus</taxon>
        <taxon>Aspergillus subgen. Fumigati</taxon>
    </lineage>
</organism>
<proteinExistence type="inferred from homology"/>
<keyword evidence="6" id="KW-1185">Reference proteome</keyword>
<dbReference type="InterPro" id="IPR007858">
    <property type="entry name" value="Dpy-30_motif"/>
</dbReference>
<evidence type="ECO:0000256" key="3">
    <source>
        <dbReference type="ARBA" id="ARBA00023242"/>
    </source>
</evidence>
<dbReference type="GO" id="GO:0005634">
    <property type="term" value="C:nucleus"/>
    <property type="evidence" value="ECO:0007669"/>
    <property type="project" value="UniProtKB-SubCell"/>
</dbReference>
<dbReference type="PhylomeDB" id="B0YCN8"/>
<name>B0YCN8_ASPFC</name>
<evidence type="ECO:0000256" key="1">
    <source>
        <dbReference type="ARBA" id="ARBA00004123"/>
    </source>
</evidence>
<dbReference type="Proteomes" id="UP000001699">
    <property type="component" value="Unassembled WGS sequence"/>
</dbReference>
<evidence type="ECO:0000256" key="4">
    <source>
        <dbReference type="SAM" id="MobiDB-lite"/>
    </source>
</evidence>
<sequence>MGNGATPSSNTGAGNTPRAESDTPTAQVRPGGAPARAYMNEKIVPYLLEGMKSVVKEQPSDPLRVLGEFLIQKSNEVEGGAVSTKKSPE</sequence>
<accession>B0YCN8</accession>
<comment type="similarity">
    <text evidence="2">Belongs to the dpy-30 family.</text>
</comment>
<feature type="compositionally biased region" description="Polar residues" evidence="4">
    <location>
        <begin position="1"/>
        <end position="14"/>
    </location>
</feature>
<protein>
    <submittedName>
        <fullName evidence="5">COMPASS complex subunit Sdc1, putative</fullName>
    </submittedName>
</protein>
<dbReference type="AlphaFoldDB" id="B0YCN8"/>
<dbReference type="Gene3D" id="1.20.890.10">
    <property type="entry name" value="cAMP-dependent protein kinase regulatory subunit, dimerization-anchoring domain"/>
    <property type="match status" value="1"/>
</dbReference>
<comment type="subcellular location">
    <subcellularLocation>
        <location evidence="1">Nucleus</location>
    </subcellularLocation>
</comment>
<evidence type="ECO:0000313" key="6">
    <source>
        <dbReference type="Proteomes" id="UP000001699"/>
    </source>
</evidence>
<evidence type="ECO:0000313" key="5">
    <source>
        <dbReference type="EMBL" id="EDP48369.1"/>
    </source>
</evidence>
<dbReference type="InterPro" id="IPR049629">
    <property type="entry name" value="DPY30_SDC1_DD"/>
</dbReference>
<dbReference type="CDD" id="cd22965">
    <property type="entry name" value="DD_DPY30_SDC1"/>
    <property type="match status" value="1"/>
</dbReference>
<evidence type="ECO:0000256" key="2">
    <source>
        <dbReference type="ARBA" id="ARBA00010849"/>
    </source>
</evidence>
<dbReference type="EMBL" id="DS499601">
    <property type="protein sequence ID" value="EDP48369.1"/>
    <property type="molecule type" value="Genomic_DNA"/>
</dbReference>
<dbReference type="OrthoDB" id="417678at2759"/>
<dbReference type="HOGENOM" id="CLU_160845_2_0_1"/>